<dbReference type="EMBL" id="CM001402">
    <property type="protein sequence ID" value="EHO40899.1"/>
    <property type="molecule type" value="Genomic_DNA"/>
</dbReference>
<evidence type="ECO:0000259" key="1">
    <source>
        <dbReference type="Pfam" id="PF10263"/>
    </source>
</evidence>
<proteinExistence type="predicted"/>
<sequence>MTEADLQKISTELVQELTGKKKVQVSACFYKSKALNHKIKLDRGTIHIRIAEGLRHAPETIIRALIKILVLKLHRYKVDRNLYKIYREYVDTHSQLLSPQKVYQPSKSYQAEGKVFNLNALFDQLNEEFFQNKLQKPLLGWSLRKSYHRLAFYSAKKNLLVVSRIFDAKKVPQEVVKFLLYHEMLHIAIPVVKVNGRRRIHPPAFKQREKQFPQYEAVQKWIEKNINRL</sequence>
<evidence type="ECO:0000313" key="3">
    <source>
        <dbReference type="EMBL" id="EHO40899.1"/>
    </source>
</evidence>
<dbReference type="PaxDb" id="880073-Calab_1273"/>
<dbReference type="STRING" id="880073.Cabys_3852"/>
<organism evidence="3 4">
    <name type="scientific">Caldithrix abyssi DSM 13497</name>
    <dbReference type="NCBI Taxonomy" id="880073"/>
    <lineage>
        <taxon>Bacteria</taxon>
        <taxon>Pseudomonadati</taxon>
        <taxon>Calditrichota</taxon>
        <taxon>Calditrichia</taxon>
        <taxon>Calditrichales</taxon>
        <taxon>Calditrichaceae</taxon>
        <taxon>Caldithrix</taxon>
    </lineage>
</organism>
<evidence type="ECO:0000313" key="2">
    <source>
        <dbReference type="EMBL" id="APF20597.1"/>
    </source>
</evidence>
<dbReference type="Pfam" id="PF10263">
    <property type="entry name" value="SprT-like"/>
    <property type="match status" value="1"/>
</dbReference>
<evidence type="ECO:0000313" key="5">
    <source>
        <dbReference type="Proteomes" id="UP000183868"/>
    </source>
</evidence>
<dbReference type="eggNOG" id="COG1451">
    <property type="taxonomic scope" value="Bacteria"/>
</dbReference>
<dbReference type="EMBL" id="CP018099">
    <property type="protein sequence ID" value="APF20597.1"/>
    <property type="molecule type" value="Genomic_DNA"/>
</dbReference>
<gene>
    <name evidence="2" type="ORF">Cabys_3852</name>
    <name evidence="3" type="ORF">Calab_1273</name>
</gene>
<accession>H1XY24</accession>
<protein>
    <submittedName>
        <fullName evidence="2">SprT-like family protein</fullName>
    </submittedName>
</protein>
<dbReference type="OrthoDB" id="9796628at2"/>
<feature type="domain" description="SprT-like" evidence="1">
    <location>
        <begin position="118"/>
        <end position="212"/>
    </location>
</feature>
<dbReference type="RefSeq" id="WP_006927962.1">
    <property type="nucleotide sequence ID" value="NZ_CM001402.1"/>
</dbReference>
<dbReference type="Proteomes" id="UP000004671">
    <property type="component" value="Chromosome"/>
</dbReference>
<dbReference type="HOGENOM" id="CLU_1212676_0_0_0"/>
<evidence type="ECO:0000313" key="4">
    <source>
        <dbReference type="Proteomes" id="UP000004671"/>
    </source>
</evidence>
<dbReference type="AlphaFoldDB" id="H1XY24"/>
<reference evidence="2 5" key="2">
    <citation type="submission" date="2016-11" db="EMBL/GenBank/DDBJ databases">
        <title>Genomic analysis of Caldithrix abyssi and proposal of a novel bacterial phylum Caldithrichaeota.</title>
        <authorList>
            <person name="Kublanov I."/>
            <person name="Sigalova O."/>
            <person name="Gavrilov S."/>
            <person name="Lebedinsky A."/>
            <person name="Ivanova N."/>
            <person name="Daum C."/>
            <person name="Reddy T."/>
            <person name="Klenk H.P."/>
            <person name="Goker M."/>
            <person name="Reva O."/>
            <person name="Miroshnichenko M."/>
            <person name="Kyprides N."/>
            <person name="Woyke T."/>
            <person name="Gelfand M."/>
        </authorList>
    </citation>
    <scope>NUCLEOTIDE SEQUENCE [LARGE SCALE GENOMIC DNA]</scope>
    <source>
        <strain evidence="2 5">LF13</strain>
    </source>
</reference>
<dbReference type="InParanoid" id="H1XY24"/>
<dbReference type="GO" id="GO:0006950">
    <property type="term" value="P:response to stress"/>
    <property type="evidence" value="ECO:0007669"/>
    <property type="project" value="UniProtKB-ARBA"/>
</dbReference>
<reference evidence="3 4" key="1">
    <citation type="submission" date="2011-09" db="EMBL/GenBank/DDBJ databases">
        <title>The permanent draft genome of Caldithrix abyssi DSM 13497.</title>
        <authorList>
            <consortium name="US DOE Joint Genome Institute (JGI-PGF)"/>
            <person name="Lucas S."/>
            <person name="Han J."/>
            <person name="Lapidus A."/>
            <person name="Bruce D."/>
            <person name="Goodwin L."/>
            <person name="Pitluck S."/>
            <person name="Peters L."/>
            <person name="Kyrpides N."/>
            <person name="Mavromatis K."/>
            <person name="Ivanova N."/>
            <person name="Mikhailova N."/>
            <person name="Chertkov O."/>
            <person name="Detter J.C."/>
            <person name="Tapia R."/>
            <person name="Han C."/>
            <person name="Land M."/>
            <person name="Hauser L."/>
            <person name="Markowitz V."/>
            <person name="Cheng J.-F."/>
            <person name="Hugenholtz P."/>
            <person name="Woyke T."/>
            <person name="Wu D."/>
            <person name="Spring S."/>
            <person name="Brambilla E."/>
            <person name="Klenk H.-P."/>
            <person name="Eisen J.A."/>
        </authorList>
    </citation>
    <scope>NUCLEOTIDE SEQUENCE [LARGE SCALE GENOMIC DNA]</scope>
    <source>
        <strain evidence="3 4">DSM 13497</strain>
    </source>
</reference>
<name>H1XY24_CALAY</name>
<dbReference type="InterPro" id="IPR006640">
    <property type="entry name" value="SprT-like_domain"/>
</dbReference>
<dbReference type="KEGG" id="caby:Cabys_3852"/>
<keyword evidence="4" id="KW-1185">Reference proteome</keyword>
<dbReference type="Proteomes" id="UP000183868">
    <property type="component" value="Chromosome"/>
</dbReference>